<name>A0A5R9KIJ1_9BACT</name>
<keyword evidence="8" id="KW-0902">Two-component regulatory system</keyword>
<keyword evidence="4" id="KW-0808">Transferase</keyword>
<dbReference type="FunFam" id="1.10.287.130:FF:000002">
    <property type="entry name" value="Two-component osmosensing histidine kinase"/>
    <property type="match status" value="1"/>
</dbReference>
<dbReference type="PANTHER" id="PTHR45339:SF1">
    <property type="entry name" value="HYBRID SIGNAL TRANSDUCTION HISTIDINE KINASE J"/>
    <property type="match status" value="1"/>
</dbReference>
<dbReference type="FunFam" id="3.30.565.10:FF:000010">
    <property type="entry name" value="Sensor histidine kinase RcsC"/>
    <property type="match status" value="1"/>
</dbReference>
<feature type="domain" description="PAC" evidence="15">
    <location>
        <begin position="208"/>
        <end position="259"/>
    </location>
</feature>
<dbReference type="PROSITE" id="PS50109">
    <property type="entry name" value="HIS_KIN"/>
    <property type="match status" value="1"/>
</dbReference>
<dbReference type="InterPro" id="IPR013655">
    <property type="entry name" value="PAS_fold_3"/>
</dbReference>
<dbReference type="CDD" id="cd16922">
    <property type="entry name" value="HATPase_EvgS-ArcB-TorS-like"/>
    <property type="match status" value="1"/>
</dbReference>
<evidence type="ECO:0000259" key="15">
    <source>
        <dbReference type="PROSITE" id="PS50113"/>
    </source>
</evidence>
<dbReference type="SUPFAM" id="SSF47384">
    <property type="entry name" value="Homodimeric domain of signal transducing histidine kinase"/>
    <property type="match status" value="1"/>
</dbReference>
<dbReference type="Pfam" id="PF08447">
    <property type="entry name" value="PAS_3"/>
    <property type="match status" value="2"/>
</dbReference>
<dbReference type="SMART" id="SM00388">
    <property type="entry name" value="HisKA"/>
    <property type="match status" value="1"/>
</dbReference>
<dbReference type="RefSeq" id="WP_138279610.1">
    <property type="nucleotide sequence ID" value="NZ_BMGE01000001.1"/>
</dbReference>
<dbReference type="CDD" id="cd17546">
    <property type="entry name" value="REC_hyHK_CKI1_RcsC-like"/>
    <property type="match status" value="1"/>
</dbReference>
<dbReference type="InterPro" id="IPR000700">
    <property type="entry name" value="PAS-assoc_C"/>
</dbReference>
<dbReference type="Pfam" id="PF00072">
    <property type="entry name" value="Response_reg"/>
    <property type="match status" value="1"/>
</dbReference>
<feature type="domain" description="PAC" evidence="15">
    <location>
        <begin position="457"/>
        <end position="509"/>
    </location>
</feature>
<sequence>MKSRFTIESLEMAISGIHAGLWSWDLETDQQFWSDYFIKMLEYDADEVEPGYRFFTEVLVHPDDVNTVSEAIKAQFESRIPYKVEVRLKTKNSGYKYFECSGTAKFRNDKPVHMVGVVTDIHERRTLKEKFIKNDALLKEAGRLAKIGVWELDIAGMKLSWSSEIYAFREISETEMPNVQSVLNLYKPWSRPIMEEALDKACRYGTPFDLELGMESAKGKDIWVRTIGNAIFKDEKPVKLYGVMQDVTEHKQAEEKLRVIFQYSTDAHLLLDENGILDCNQAAVNMLRCKDKSELLSLHPATFSPEYQPDGKRSADKSREMDKLAYESGFARFEWIHKKRDGEDFPVEVTLSPVHINSKKVLLVVWHDITHRKRAEEVIRRNEAMLAESQQLTHSGSWESDLVTGQNYWSDEAFRIFGLEPQSTGPETELFYHMIHPEDLPLYKMHIKNAINHLSPASFDLRIVMQDGSTKFIHAIGKPFCDNAGQVVKLYGAIMDIDAQKKTEQELIKAKEAAEMAAVAKSQFLSTMSHEIRTPMNAVIGFIHLLLQQDPKPEQMQYLNIIKFSAENLLVLLNDILDFSKIEAGKVEFEEVDFNMLSILENIRSGSLQRAQEKGIQLKLMVDSDLNINLIGDPVRLGQILTNLVSNAIKFTDSGKVIISASIAKQQKNTCTIDFKVEDTGIGIAPDKLESIFESFTQGSSDTTRKYGGSGLGLTITKRLLELQNSTINVRSEIAKGSEFYFSLNFLISHKQQKVQTEKLLTSTNDLKGTKLLIVEDNMINIFLMKNFMKQWQIDFQVAENGLIAYEMVQKEDFDIVLMDLQMPEMDGYEATAKIRQLPDKKYAELPIIALTASAMLDIKDVAFQVGMNDFVSKPFSPNELYTKIATNRKKSKVH</sequence>
<dbReference type="Gene3D" id="3.40.50.2300">
    <property type="match status" value="1"/>
</dbReference>
<dbReference type="EMBL" id="VCEI01000011">
    <property type="protein sequence ID" value="TLU95916.1"/>
    <property type="molecule type" value="Genomic_DNA"/>
</dbReference>
<dbReference type="CDD" id="cd00082">
    <property type="entry name" value="HisKA"/>
    <property type="match status" value="1"/>
</dbReference>
<dbReference type="Pfam" id="PF02518">
    <property type="entry name" value="HATPase_c"/>
    <property type="match status" value="1"/>
</dbReference>
<dbReference type="PROSITE" id="PS50112">
    <property type="entry name" value="PAS"/>
    <property type="match status" value="2"/>
</dbReference>
<keyword evidence="3 11" id="KW-0597">Phosphoprotein</keyword>
<dbReference type="OrthoDB" id="9811889at2"/>
<dbReference type="InterPro" id="IPR035965">
    <property type="entry name" value="PAS-like_dom_sf"/>
</dbReference>
<dbReference type="CDD" id="cd00130">
    <property type="entry name" value="PAS"/>
    <property type="match status" value="3"/>
</dbReference>
<dbReference type="Gene3D" id="3.30.450.20">
    <property type="entry name" value="PAS domain"/>
    <property type="match status" value="4"/>
</dbReference>
<dbReference type="InterPro" id="IPR003661">
    <property type="entry name" value="HisK_dim/P_dom"/>
</dbReference>
<comment type="subunit">
    <text evidence="9">At low DSF concentrations, interacts with RpfF.</text>
</comment>
<gene>
    <name evidence="16" type="ORF">FEM55_01825</name>
</gene>
<evidence type="ECO:0000259" key="12">
    <source>
        <dbReference type="PROSITE" id="PS50109"/>
    </source>
</evidence>
<comment type="catalytic activity">
    <reaction evidence="1">
        <text>ATP + protein L-histidine = ADP + protein N-phospho-L-histidine.</text>
        <dbReference type="EC" id="2.7.13.3"/>
    </reaction>
</comment>
<dbReference type="Gene3D" id="2.10.70.100">
    <property type="match status" value="1"/>
</dbReference>
<evidence type="ECO:0000256" key="10">
    <source>
        <dbReference type="ARBA" id="ARBA00068150"/>
    </source>
</evidence>
<dbReference type="InterPro" id="IPR001610">
    <property type="entry name" value="PAC"/>
</dbReference>
<evidence type="ECO:0000256" key="3">
    <source>
        <dbReference type="ARBA" id="ARBA00022553"/>
    </source>
</evidence>
<feature type="domain" description="PAC" evidence="15">
    <location>
        <begin position="331"/>
        <end position="381"/>
    </location>
</feature>
<proteinExistence type="predicted"/>
<dbReference type="InterPro" id="IPR004358">
    <property type="entry name" value="Sig_transdc_His_kin-like_C"/>
</dbReference>
<organism evidence="16 17">
    <name type="scientific">Dyadobacter sediminis</name>
    <dbReference type="NCBI Taxonomy" id="1493691"/>
    <lineage>
        <taxon>Bacteria</taxon>
        <taxon>Pseudomonadati</taxon>
        <taxon>Bacteroidota</taxon>
        <taxon>Cytophagia</taxon>
        <taxon>Cytophagales</taxon>
        <taxon>Spirosomataceae</taxon>
        <taxon>Dyadobacter</taxon>
    </lineage>
</organism>
<dbReference type="InterPro" id="IPR001789">
    <property type="entry name" value="Sig_transdc_resp-reg_receiver"/>
</dbReference>
<dbReference type="InterPro" id="IPR036097">
    <property type="entry name" value="HisK_dim/P_sf"/>
</dbReference>
<evidence type="ECO:0000256" key="6">
    <source>
        <dbReference type="ARBA" id="ARBA00022777"/>
    </source>
</evidence>
<dbReference type="PROSITE" id="PS50113">
    <property type="entry name" value="PAC"/>
    <property type="match status" value="3"/>
</dbReference>
<dbReference type="InterPro" id="IPR000014">
    <property type="entry name" value="PAS"/>
</dbReference>
<dbReference type="InterPro" id="IPR003594">
    <property type="entry name" value="HATPase_dom"/>
</dbReference>
<feature type="domain" description="PAS" evidence="14">
    <location>
        <begin position="6"/>
        <end position="79"/>
    </location>
</feature>
<dbReference type="InterPro" id="IPR036890">
    <property type="entry name" value="HATPase_C_sf"/>
</dbReference>
<evidence type="ECO:0000313" key="16">
    <source>
        <dbReference type="EMBL" id="TLU95916.1"/>
    </source>
</evidence>
<evidence type="ECO:0000256" key="5">
    <source>
        <dbReference type="ARBA" id="ARBA00022741"/>
    </source>
</evidence>
<dbReference type="SUPFAM" id="SSF52172">
    <property type="entry name" value="CheY-like"/>
    <property type="match status" value="1"/>
</dbReference>
<dbReference type="SUPFAM" id="SSF55874">
    <property type="entry name" value="ATPase domain of HSP90 chaperone/DNA topoisomerase II/histidine kinase"/>
    <property type="match status" value="1"/>
</dbReference>
<dbReference type="SMART" id="SM00086">
    <property type="entry name" value="PAC"/>
    <property type="match status" value="4"/>
</dbReference>
<evidence type="ECO:0000256" key="11">
    <source>
        <dbReference type="PROSITE-ProRule" id="PRU00169"/>
    </source>
</evidence>
<evidence type="ECO:0000313" key="17">
    <source>
        <dbReference type="Proteomes" id="UP000309788"/>
    </source>
</evidence>
<evidence type="ECO:0000256" key="7">
    <source>
        <dbReference type="ARBA" id="ARBA00022840"/>
    </source>
</evidence>
<dbReference type="Pfam" id="PF00512">
    <property type="entry name" value="HisKA"/>
    <property type="match status" value="1"/>
</dbReference>
<dbReference type="NCBIfam" id="TIGR00229">
    <property type="entry name" value="sensory_box"/>
    <property type="match status" value="2"/>
</dbReference>
<evidence type="ECO:0000256" key="1">
    <source>
        <dbReference type="ARBA" id="ARBA00000085"/>
    </source>
</evidence>
<evidence type="ECO:0000256" key="9">
    <source>
        <dbReference type="ARBA" id="ARBA00064003"/>
    </source>
</evidence>
<keyword evidence="7" id="KW-0067">ATP-binding</keyword>
<dbReference type="AlphaFoldDB" id="A0A5R9KIJ1"/>
<evidence type="ECO:0000256" key="4">
    <source>
        <dbReference type="ARBA" id="ARBA00022679"/>
    </source>
</evidence>
<accession>A0A5R9KIJ1</accession>
<keyword evidence="17" id="KW-1185">Reference proteome</keyword>
<comment type="caution">
    <text evidence="16">The sequence shown here is derived from an EMBL/GenBank/DDBJ whole genome shotgun (WGS) entry which is preliminary data.</text>
</comment>
<protein>
    <recommendedName>
        <fullName evidence="10">Sensory/regulatory protein RpfC</fullName>
        <ecNumber evidence="2">2.7.13.3</ecNumber>
    </recommendedName>
</protein>
<dbReference type="PROSITE" id="PS50110">
    <property type="entry name" value="RESPONSE_REGULATORY"/>
    <property type="match status" value="1"/>
</dbReference>
<dbReference type="GO" id="GO:0000155">
    <property type="term" value="F:phosphorelay sensor kinase activity"/>
    <property type="evidence" value="ECO:0007669"/>
    <property type="project" value="InterPro"/>
</dbReference>
<feature type="domain" description="Histidine kinase" evidence="12">
    <location>
        <begin position="527"/>
        <end position="748"/>
    </location>
</feature>
<dbReference type="PRINTS" id="PR00344">
    <property type="entry name" value="BCTRLSENSOR"/>
</dbReference>
<feature type="domain" description="PAS" evidence="14">
    <location>
        <begin position="408"/>
        <end position="454"/>
    </location>
</feature>
<evidence type="ECO:0000259" key="14">
    <source>
        <dbReference type="PROSITE" id="PS50112"/>
    </source>
</evidence>
<dbReference type="Pfam" id="PF13426">
    <property type="entry name" value="PAS_9"/>
    <property type="match status" value="1"/>
</dbReference>
<dbReference type="Gene3D" id="1.10.287.130">
    <property type="match status" value="1"/>
</dbReference>
<keyword evidence="6" id="KW-0418">Kinase</keyword>
<dbReference type="InterPro" id="IPR005467">
    <property type="entry name" value="His_kinase_dom"/>
</dbReference>
<keyword evidence="5" id="KW-0547">Nucleotide-binding</keyword>
<dbReference type="SMART" id="SM00448">
    <property type="entry name" value="REC"/>
    <property type="match status" value="1"/>
</dbReference>
<dbReference type="InterPro" id="IPR011006">
    <property type="entry name" value="CheY-like_superfamily"/>
</dbReference>
<evidence type="ECO:0000259" key="13">
    <source>
        <dbReference type="PROSITE" id="PS50110"/>
    </source>
</evidence>
<dbReference type="SMART" id="SM00091">
    <property type="entry name" value="PAS"/>
    <property type="match status" value="4"/>
</dbReference>
<dbReference type="SUPFAM" id="SSF55785">
    <property type="entry name" value="PYP-like sensor domain (PAS domain)"/>
    <property type="match status" value="4"/>
</dbReference>
<reference evidence="16 17" key="1">
    <citation type="submission" date="2019-05" db="EMBL/GenBank/DDBJ databases">
        <authorList>
            <person name="Qu J.-H."/>
        </authorList>
    </citation>
    <scope>NUCLEOTIDE SEQUENCE [LARGE SCALE GENOMIC DNA]</scope>
    <source>
        <strain evidence="16 17">Z12</strain>
    </source>
</reference>
<dbReference type="PANTHER" id="PTHR45339">
    <property type="entry name" value="HYBRID SIGNAL TRANSDUCTION HISTIDINE KINASE J"/>
    <property type="match status" value="1"/>
</dbReference>
<dbReference type="EC" id="2.7.13.3" evidence="2"/>
<dbReference type="GO" id="GO:0005524">
    <property type="term" value="F:ATP binding"/>
    <property type="evidence" value="ECO:0007669"/>
    <property type="project" value="UniProtKB-KW"/>
</dbReference>
<evidence type="ECO:0000256" key="8">
    <source>
        <dbReference type="ARBA" id="ARBA00023012"/>
    </source>
</evidence>
<evidence type="ECO:0000256" key="2">
    <source>
        <dbReference type="ARBA" id="ARBA00012438"/>
    </source>
</evidence>
<feature type="modified residue" description="4-aspartylphosphate" evidence="11">
    <location>
        <position position="820"/>
    </location>
</feature>
<dbReference type="Gene3D" id="3.30.565.10">
    <property type="entry name" value="Histidine kinase-like ATPase, C-terminal domain"/>
    <property type="match status" value="1"/>
</dbReference>
<feature type="domain" description="Response regulatory" evidence="13">
    <location>
        <begin position="771"/>
        <end position="889"/>
    </location>
</feature>
<dbReference type="Proteomes" id="UP000309788">
    <property type="component" value="Unassembled WGS sequence"/>
</dbReference>
<dbReference type="SMART" id="SM00387">
    <property type="entry name" value="HATPase_c"/>
    <property type="match status" value="1"/>
</dbReference>